<dbReference type="InterPro" id="IPR003667">
    <property type="entry name" value="NqrDE/RnfAE"/>
</dbReference>
<dbReference type="EC" id="7.-.-.-" evidence="8"/>
<protein>
    <recommendedName>
        <fullName evidence="8">Ion-translocating oxidoreductase complex subunit A</fullName>
        <ecNumber evidence="8">7.-.-.-</ecNumber>
    </recommendedName>
    <alternativeName>
        <fullName evidence="8">Rnf electron transport complex subunit A</fullName>
    </alternativeName>
</protein>
<feature type="transmembrane region" description="Helical" evidence="8">
    <location>
        <begin position="106"/>
        <end position="126"/>
    </location>
</feature>
<evidence type="ECO:0000256" key="8">
    <source>
        <dbReference type="HAMAP-Rule" id="MF_00459"/>
    </source>
</evidence>
<dbReference type="InterPro" id="IPR049674">
    <property type="entry name" value="Ion_transpt_RnfA_Methano"/>
</dbReference>
<dbReference type="OrthoDB" id="135734at2157"/>
<proteinExistence type="inferred from homology"/>
<dbReference type="AlphaFoldDB" id="A0A1I4UAJ9"/>
<gene>
    <name evidence="8" type="primary">rnfA</name>
    <name evidence="9" type="ORF">SAMN04488696_2664</name>
</gene>
<keyword evidence="6 8" id="KW-1133">Transmembrane helix</keyword>
<dbReference type="PIRSF" id="PIRSF006102">
    <property type="entry name" value="NQR_DE"/>
    <property type="match status" value="1"/>
</dbReference>
<comment type="subunit">
    <text evidence="8">The Rnf complex is probably composed of eight subunits, including RnfA, RnfB, RnfC, RnfD, RnfE and RnfG.</text>
</comment>
<keyword evidence="4 8" id="KW-1278">Translocase</keyword>
<keyword evidence="3 8" id="KW-0812">Transmembrane</keyword>
<evidence type="ECO:0000313" key="10">
    <source>
        <dbReference type="Proteomes" id="UP000198535"/>
    </source>
</evidence>
<evidence type="ECO:0000256" key="5">
    <source>
        <dbReference type="ARBA" id="ARBA00022982"/>
    </source>
</evidence>
<feature type="transmembrane region" description="Helical" evidence="8">
    <location>
        <begin position="6"/>
        <end position="33"/>
    </location>
</feature>
<evidence type="ECO:0000256" key="2">
    <source>
        <dbReference type="ARBA" id="ARBA00022448"/>
    </source>
</evidence>
<dbReference type="GO" id="GO:0005886">
    <property type="term" value="C:plasma membrane"/>
    <property type="evidence" value="ECO:0007669"/>
    <property type="project" value="UniProtKB-SubCell"/>
</dbReference>
<feature type="transmembrane region" description="Helical" evidence="8">
    <location>
        <begin position="175"/>
        <end position="193"/>
    </location>
</feature>
<feature type="transmembrane region" description="Helical" evidence="8">
    <location>
        <begin position="45"/>
        <end position="67"/>
    </location>
</feature>
<evidence type="ECO:0000256" key="4">
    <source>
        <dbReference type="ARBA" id="ARBA00022967"/>
    </source>
</evidence>
<reference evidence="10" key="1">
    <citation type="submission" date="2016-10" db="EMBL/GenBank/DDBJ databases">
        <authorList>
            <person name="Varghese N."/>
            <person name="Submissions S."/>
        </authorList>
    </citation>
    <scope>NUCLEOTIDE SEQUENCE [LARGE SCALE GENOMIC DNA]</scope>
    <source>
        <strain evidence="10">Mob M</strain>
    </source>
</reference>
<dbReference type="Pfam" id="PF02508">
    <property type="entry name" value="Rnf-Nqr"/>
    <property type="match status" value="1"/>
</dbReference>
<dbReference type="Proteomes" id="UP000198535">
    <property type="component" value="Unassembled WGS sequence"/>
</dbReference>
<dbReference type="PANTHER" id="PTHR30335:SF0">
    <property type="entry name" value="ION-TRANSLOCATING OXIDOREDUCTASE COMPLEX SUBUNIT A"/>
    <property type="match status" value="1"/>
</dbReference>
<comment type="similarity">
    <text evidence="8">Belongs to the NqrDE/RnfAE family.</text>
</comment>
<dbReference type="RefSeq" id="WP_091937722.1">
    <property type="nucleotide sequence ID" value="NZ_FOUJ01000006.1"/>
</dbReference>
<sequence length="195" mass="21495">MVEKALFAIFMDGIFIKNFLLIQFLGLCSFVGVTKDVKSAAGMSGAVVFVMALASTVSYMIYNYILVPTKMEFLDLISFIVVIAALVQLVEFVVRKNIPSLYRSLGIYLPLITTNCAVLGVVLLNVSSEYNFIQSVVFGISAGLGYTVVMLMMSGIRERSTFVNVPSSIRGLPQAFFIATMLSMAFVNYFWVIPI</sequence>
<dbReference type="PANTHER" id="PTHR30335">
    <property type="entry name" value="INTEGRAL MEMBRANE PROTEIN OF SOXR-REDUCING COMPLEX"/>
    <property type="match status" value="1"/>
</dbReference>
<dbReference type="HAMAP" id="MF_00459">
    <property type="entry name" value="RsxA_RnfA"/>
    <property type="match status" value="1"/>
</dbReference>
<name>A0A1I4UAJ9_9EURY</name>
<keyword evidence="7 8" id="KW-0472">Membrane</keyword>
<evidence type="ECO:0000256" key="3">
    <source>
        <dbReference type="ARBA" id="ARBA00022692"/>
    </source>
</evidence>
<comment type="subcellular location">
    <subcellularLocation>
        <location evidence="8">Cell membrane</location>
        <topology evidence="8">Multi-pass membrane protein</topology>
    </subcellularLocation>
    <subcellularLocation>
        <location evidence="1">Endomembrane system</location>
        <topology evidence="1">Multi-pass membrane protein</topology>
    </subcellularLocation>
</comment>
<dbReference type="InterPro" id="IPR050133">
    <property type="entry name" value="NqrDE/RnfAE_oxidrdctase"/>
</dbReference>
<keyword evidence="2 8" id="KW-0813">Transport</keyword>
<evidence type="ECO:0000256" key="6">
    <source>
        <dbReference type="ARBA" id="ARBA00022989"/>
    </source>
</evidence>
<dbReference type="EMBL" id="FOUJ01000006">
    <property type="protein sequence ID" value="SFM85992.1"/>
    <property type="molecule type" value="Genomic_DNA"/>
</dbReference>
<comment type="function">
    <text evidence="8">Part of a membrane-bound complex that couples electron transfer with translocation of ions across the membrane.</text>
</comment>
<keyword evidence="8" id="KW-1003">Cell membrane</keyword>
<evidence type="ECO:0000256" key="7">
    <source>
        <dbReference type="ARBA" id="ARBA00023136"/>
    </source>
</evidence>
<organism evidence="9 10">
    <name type="scientific">Methanolobus profundi</name>
    <dbReference type="NCBI Taxonomy" id="487685"/>
    <lineage>
        <taxon>Archaea</taxon>
        <taxon>Methanobacteriati</taxon>
        <taxon>Methanobacteriota</taxon>
        <taxon>Stenosarchaea group</taxon>
        <taxon>Methanomicrobia</taxon>
        <taxon>Methanosarcinales</taxon>
        <taxon>Methanosarcinaceae</taxon>
        <taxon>Methanolobus</taxon>
    </lineage>
</organism>
<dbReference type="NCBIfam" id="TIGR01943">
    <property type="entry name" value="rnfA"/>
    <property type="match status" value="1"/>
</dbReference>
<feature type="transmembrane region" description="Helical" evidence="8">
    <location>
        <begin position="73"/>
        <end position="94"/>
    </location>
</feature>
<dbReference type="GO" id="GO:0012505">
    <property type="term" value="C:endomembrane system"/>
    <property type="evidence" value="ECO:0007669"/>
    <property type="project" value="UniProtKB-SubCell"/>
</dbReference>
<evidence type="ECO:0000313" key="9">
    <source>
        <dbReference type="EMBL" id="SFM85992.1"/>
    </source>
</evidence>
<keyword evidence="5 8" id="KW-0249">Electron transport</keyword>
<evidence type="ECO:0000256" key="1">
    <source>
        <dbReference type="ARBA" id="ARBA00004127"/>
    </source>
</evidence>
<dbReference type="STRING" id="487685.SAMN04488696_2664"/>
<keyword evidence="10" id="KW-1185">Reference proteome</keyword>
<dbReference type="InterPro" id="IPR011293">
    <property type="entry name" value="Ion_transpt_RnfA/RsxA"/>
</dbReference>
<dbReference type="NCBIfam" id="NF041835">
    <property type="entry name" value="rnfA_Methano"/>
    <property type="match status" value="1"/>
</dbReference>
<feature type="transmembrane region" description="Helical" evidence="8">
    <location>
        <begin position="132"/>
        <end position="154"/>
    </location>
</feature>
<accession>A0A1I4UAJ9</accession>
<dbReference type="GO" id="GO:0022900">
    <property type="term" value="P:electron transport chain"/>
    <property type="evidence" value="ECO:0007669"/>
    <property type="project" value="UniProtKB-UniRule"/>
</dbReference>